<gene>
    <name evidence="1" type="ORF">DWX41_21200</name>
</gene>
<comment type="caution">
    <text evidence="1">The sequence shown here is derived from an EMBL/GenBank/DDBJ whole genome shotgun (WGS) entry which is preliminary data.</text>
</comment>
<accession>A0A3E2WEV9</accession>
<organism evidence="1 2">
    <name type="scientific">Hungatella hathewayi</name>
    <dbReference type="NCBI Taxonomy" id="154046"/>
    <lineage>
        <taxon>Bacteria</taxon>
        <taxon>Bacillati</taxon>
        <taxon>Bacillota</taxon>
        <taxon>Clostridia</taxon>
        <taxon>Lachnospirales</taxon>
        <taxon>Lachnospiraceae</taxon>
        <taxon>Hungatella</taxon>
    </lineage>
</organism>
<protein>
    <submittedName>
        <fullName evidence="1">Uncharacterized protein</fullName>
    </submittedName>
</protein>
<evidence type="ECO:0000313" key="1">
    <source>
        <dbReference type="EMBL" id="RGC24774.1"/>
    </source>
</evidence>
<dbReference type="Proteomes" id="UP000261111">
    <property type="component" value="Unassembled WGS sequence"/>
</dbReference>
<dbReference type="EMBL" id="QVIA01000035">
    <property type="protein sequence ID" value="RGC24774.1"/>
    <property type="molecule type" value="Genomic_DNA"/>
</dbReference>
<proteinExistence type="predicted"/>
<reference evidence="1 2" key="1">
    <citation type="submission" date="2018-08" db="EMBL/GenBank/DDBJ databases">
        <title>A genome reference for cultivated species of the human gut microbiota.</title>
        <authorList>
            <person name="Zou Y."/>
            <person name="Xue W."/>
            <person name="Luo G."/>
        </authorList>
    </citation>
    <scope>NUCLEOTIDE SEQUENCE [LARGE SCALE GENOMIC DNA]</scope>
    <source>
        <strain evidence="1 2">AF19-21</strain>
    </source>
</reference>
<feature type="non-terminal residue" evidence="1">
    <location>
        <position position="1"/>
    </location>
</feature>
<sequence>PTCYHRRSAFTDFSSHAHAEKRNTYLSAFDGAGMLNPGSHTVLGTIVIRTSDKLTATQQNEFTQKISDKLLELQ</sequence>
<dbReference type="AlphaFoldDB" id="A0A3E2WEV9"/>
<dbReference type="RefSeq" id="WP_278321472.1">
    <property type="nucleotide sequence ID" value="NZ_QVIA01000035.1"/>
</dbReference>
<evidence type="ECO:0000313" key="2">
    <source>
        <dbReference type="Proteomes" id="UP000261111"/>
    </source>
</evidence>
<name>A0A3E2WEV9_9FIRM</name>